<protein>
    <submittedName>
        <fullName evidence="2">Uncharacterized protein</fullName>
    </submittedName>
</protein>
<sequence>MFSLCLTGRPPVEGTGSSAVIRDLPGWPGRAEGALGKREKRDGAAMEPGAERGGHEVAMLFLNCRFFAELPTSFLHYTAV</sequence>
<feature type="region of interest" description="Disordered" evidence="1">
    <location>
        <begin position="1"/>
        <end position="50"/>
    </location>
</feature>
<keyword evidence="3" id="KW-1185">Reference proteome</keyword>
<feature type="compositionally biased region" description="Basic and acidic residues" evidence="1">
    <location>
        <begin position="35"/>
        <end position="50"/>
    </location>
</feature>
<gene>
    <name evidence="2" type="ORF">B0H67DRAFT_577013</name>
</gene>
<dbReference type="EMBL" id="JAUKUA010000003">
    <property type="protein sequence ID" value="KAK0720686.1"/>
    <property type="molecule type" value="Genomic_DNA"/>
</dbReference>
<evidence type="ECO:0000313" key="3">
    <source>
        <dbReference type="Proteomes" id="UP001172102"/>
    </source>
</evidence>
<accession>A0AA40ARL1</accession>
<comment type="caution">
    <text evidence="2">The sequence shown here is derived from an EMBL/GenBank/DDBJ whole genome shotgun (WGS) entry which is preliminary data.</text>
</comment>
<reference evidence="2" key="1">
    <citation type="submission" date="2023-06" db="EMBL/GenBank/DDBJ databases">
        <title>Genome-scale phylogeny and comparative genomics of the fungal order Sordariales.</title>
        <authorList>
            <consortium name="Lawrence Berkeley National Laboratory"/>
            <person name="Hensen N."/>
            <person name="Bonometti L."/>
            <person name="Westerberg I."/>
            <person name="Brannstrom I.O."/>
            <person name="Guillou S."/>
            <person name="Cros-Aarteil S."/>
            <person name="Calhoun S."/>
            <person name="Haridas S."/>
            <person name="Kuo A."/>
            <person name="Mondo S."/>
            <person name="Pangilinan J."/>
            <person name="Riley R."/>
            <person name="Labutti K."/>
            <person name="Andreopoulos B."/>
            <person name="Lipzen A."/>
            <person name="Chen C."/>
            <person name="Yanf M."/>
            <person name="Daum C."/>
            <person name="Ng V."/>
            <person name="Clum A."/>
            <person name="Steindorff A."/>
            <person name="Ohm R."/>
            <person name="Martin F."/>
            <person name="Silar P."/>
            <person name="Natvig D."/>
            <person name="Lalanne C."/>
            <person name="Gautier V."/>
            <person name="Ament-Velasquez S.L."/>
            <person name="Kruys A."/>
            <person name="Hutchinson M.I."/>
            <person name="Powell A.J."/>
            <person name="Barry K."/>
            <person name="Miller A.N."/>
            <person name="Grigoriev I.V."/>
            <person name="Debuchy R."/>
            <person name="Gladieux P."/>
            <person name="Thoren M.H."/>
            <person name="Johannesson H."/>
        </authorList>
    </citation>
    <scope>NUCLEOTIDE SEQUENCE</scope>
    <source>
        <strain evidence="2">SMH4607-1</strain>
    </source>
</reference>
<evidence type="ECO:0000313" key="2">
    <source>
        <dbReference type="EMBL" id="KAK0720686.1"/>
    </source>
</evidence>
<dbReference type="AlphaFoldDB" id="A0AA40ARL1"/>
<dbReference type="Proteomes" id="UP001172102">
    <property type="component" value="Unassembled WGS sequence"/>
</dbReference>
<organism evidence="2 3">
    <name type="scientific">Lasiosphaeris hirsuta</name>
    <dbReference type="NCBI Taxonomy" id="260670"/>
    <lineage>
        <taxon>Eukaryota</taxon>
        <taxon>Fungi</taxon>
        <taxon>Dikarya</taxon>
        <taxon>Ascomycota</taxon>
        <taxon>Pezizomycotina</taxon>
        <taxon>Sordariomycetes</taxon>
        <taxon>Sordariomycetidae</taxon>
        <taxon>Sordariales</taxon>
        <taxon>Lasiosphaeriaceae</taxon>
        <taxon>Lasiosphaeris</taxon>
    </lineage>
</organism>
<evidence type="ECO:0000256" key="1">
    <source>
        <dbReference type="SAM" id="MobiDB-lite"/>
    </source>
</evidence>
<name>A0AA40ARL1_9PEZI</name>
<proteinExistence type="predicted"/>